<sequence length="136" mass="14340">MLNNRSIYSLIAHTLATIGGAWFAVVYSTKSAGIFASGNDAAEAGGGIFSILLWVIALIVFVVALAPFIGLILGWISFFMRQPVLTLIASITYLLLAVFSIGDSLGELSGALVMSLISGILGIKGFADERKIKSRS</sequence>
<evidence type="ECO:0000313" key="2">
    <source>
        <dbReference type="EMBL" id="CAB4957257.1"/>
    </source>
</evidence>
<keyword evidence="1" id="KW-0472">Membrane</keyword>
<dbReference type="EMBL" id="CAFBNO010000037">
    <property type="protein sequence ID" value="CAB4957257.1"/>
    <property type="molecule type" value="Genomic_DNA"/>
</dbReference>
<feature type="transmembrane region" description="Helical" evidence="1">
    <location>
        <begin position="7"/>
        <end position="27"/>
    </location>
</feature>
<feature type="transmembrane region" description="Helical" evidence="1">
    <location>
        <begin position="84"/>
        <end position="102"/>
    </location>
</feature>
<reference evidence="2" key="1">
    <citation type="submission" date="2020-05" db="EMBL/GenBank/DDBJ databases">
        <authorList>
            <person name="Chiriac C."/>
            <person name="Salcher M."/>
            <person name="Ghai R."/>
            <person name="Kavagutti S V."/>
        </authorList>
    </citation>
    <scope>NUCLEOTIDE SEQUENCE</scope>
</reference>
<keyword evidence="1" id="KW-1133">Transmembrane helix</keyword>
<name>A0A6J7KNM1_9ZZZZ</name>
<gene>
    <name evidence="2" type="ORF">UFOPK3837_00830</name>
</gene>
<dbReference type="AlphaFoldDB" id="A0A6J7KNM1"/>
<feature type="transmembrane region" description="Helical" evidence="1">
    <location>
        <begin position="108"/>
        <end position="127"/>
    </location>
</feature>
<keyword evidence="1" id="KW-0812">Transmembrane</keyword>
<accession>A0A6J7KNM1</accession>
<protein>
    <submittedName>
        <fullName evidence="2">Unannotated protein</fullName>
    </submittedName>
</protein>
<proteinExistence type="predicted"/>
<organism evidence="2">
    <name type="scientific">freshwater metagenome</name>
    <dbReference type="NCBI Taxonomy" id="449393"/>
    <lineage>
        <taxon>unclassified sequences</taxon>
        <taxon>metagenomes</taxon>
        <taxon>ecological metagenomes</taxon>
    </lineage>
</organism>
<feature type="transmembrane region" description="Helical" evidence="1">
    <location>
        <begin position="47"/>
        <end position="72"/>
    </location>
</feature>
<evidence type="ECO:0000256" key="1">
    <source>
        <dbReference type="SAM" id="Phobius"/>
    </source>
</evidence>